<gene>
    <name evidence="3" type="ORF">AVDCRST_MAG29-1796</name>
</gene>
<accession>A0A6J4LXV4</accession>
<dbReference type="InterPro" id="IPR012338">
    <property type="entry name" value="Beta-lactam/transpept-like"/>
</dbReference>
<protein>
    <submittedName>
        <fullName evidence="3">Beta-lactamase class C-like and penicillin binding proteins (PBPs) superfamily</fullName>
    </submittedName>
</protein>
<reference evidence="3" key="1">
    <citation type="submission" date="2020-02" db="EMBL/GenBank/DDBJ databases">
        <authorList>
            <person name="Meier V. D."/>
        </authorList>
    </citation>
    <scope>NUCLEOTIDE SEQUENCE</scope>
    <source>
        <strain evidence="3">AVDCRST_MAG29</strain>
    </source>
</reference>
<dbReference type="Pfam" id="PF00144">
    <property type="entry name" value="Beta-lactamase"/>
    <property type="match status" value="1"/>
</dbReference>
<organism evidence="3">
    <name type="scientific">uncultured Nocardioidaceae bacterium</name>
    <dbReference type="NCBI Taxonomy" id="253824"/>
    <lineage>
        <taxon>Bacteria</taxon>
        <taxon>Bacillati</taxon>
        <taxon>Actinomycetota</taxon>
        <taxon>Actinomycetes</taxon>
        <taxon>Propionibacteriales</taxon>
        <taxon>Nocardioidaceae</taxon>
        <taxon>environmental samples</taxon>
    </lineage>
</organism>
<evidence type="ECO:0000259" key="2">
    <source>
        <dbReference type="Pfam" id="PF24491"/>
    </source>
</evidence>
<dbReference type="InterPro" id="IPR056008">
    <property type="entry name" value="DUF7586"/>
</dbReference>
<dbReference type="AlphaFoldDB" id="A0A6J4LXV4"/>
<dbReference type="InterPro" id="IPR050491">
    <property type="entry name" value="AmpC-like"/>
</dbReference>
<dbReference type="InterPro" id="IPR001466">
    <property type="entry name" value="Beta-lactam-related"/>
</dbReference>
<dbReference type="Gene3D" id="3.40.710.10">
    <property type="entry name" value="DD-peptidase/beta-lactamase superfamily"/>
    <property type="match status" value="1"/>
</dbReference>
<dbReference type="PANTHER" id="PTHR46825">
    <property type="entry name" value="D-ALANYL-D-ALANINE-CARBOXYPEPTIDASE/ENDOPEPTIDASE AMPH"/>
    <property type="match status" value="1"/>
</dbReference>
<dbReference type="PANTHER" id="PTHR46825:SF7">
    <property type="entry name" value="D-ALANYL-D-ALANINE CARBOXYPEPTIDASE"/>
    <property type="match status" value="1"/>
</dbReference>
<evidence type="ECO:0000313" key="3">
    <source>
        <dbReference type="EMBL" id="CAA9344745.1"/>
    </source>
</evidence>
<dbReference type="Pfam" id="PF24491">
    <property type="entry name" value="DUF7586"/>
    <property type="match status" value="1"/>
</dbReference>
<feature type="domain" description="Beta-lactamase-related" evidence="1">
    <location>
        <begin position="23"/>
        <end position="332"/>
    </location>
</feature>
<proteinExistence type="predicted"/>
<dbReference type="EMBL" id="CADCUG010000114">
    <property type="protein sequence ID" value="CAA9344745.1"/>
    <property type="molecule type" value="Genomic_DNA"/>
</dbReference>
<evidence type="ECO:0000259" key="1">
    <source>
        <dbReference type="Pfam" id="PF00144"/>
    </source>
</evidence>
<sequence length="446" mass="47453">MSEAVLLPGTARALELAARLVQSETRQPSLVAGVVRDGRLAWSTAVGESTGGRASPGPDLAYRIGSLTKTVTAVLVLQARDEGLLDLGDRLGKVLGSDAPFAGARLYDLLAHAAGLPAEPAGDWWERASGGDFRDLAGRVATQQPVLPPEQRHHYSNLAYGLLGRAVEQVRGGAWAKLVRERVLEPLGMTATTYAPSDPGERSARGYSVHPFSGRLLDEPSTDTGAMAPAGQLWSTVRDLARWSVFLLDGDDRVLSATSLSQMRTAARGSVDGLETVYGLGLSLHARPGGDRYGHGGSMPGFLAGLRVDPRQRAAAIALSNGTYGGTPVLPDTLLDVLGEHEPLLPEPWRPEPVVAGADEIAGEWYWGVVPALVRVQSGMVVLDMGRTGRSSRLVPAGEDRWRGLDTYFAGETLSVERDASGRVTSLRIATYALTRRPYEPATEPG</sequence>
<feature type="domain" description="DUF7586" evidence="2">
    <location>
        <begin position="358"/>
        <end position="436"/>
    </location>
</feature>
<name>A0A6J4LXV4_9ACTN</name>
<dbReference type="SUPFAM" id="SSF56601">
    <property type="entry name" value="beta-lactamase/transpeptidase-like"/>
    <property type="match status" value="1"/>
</dbReference>